<proteinExistence type="predicted"/>
<dbReference type="Proteomes" id="UP000606786">
    <property type="component" value="Unassembled WGS sequence"/>
</dbReference>
<comment type="caution">
    <text evidence="1">The sequence shown here is derived from an EMBL/GenBank/DDBJ whole genome shotgun (WGS) entry which is preliminary data.</text>
</comment>
<gene>
    <name evidence="1" type="ORF">CCAP1982_LOCUS968</name>
</gene>
<reference evidence="1" key="1">
    <citation type="submission" date="2020-11" db="EMBL/GenBank/DDBJ databases">
        <authorList>
            <person name="Whitehead M."/>
        </authorList>
    </citation>
    <scope>NUCLEOTIDE SEQUENCE</scope>
    <source>
        <strain evidence="1">EGII</strain>
    </source>
</reference>
<dbReference type="EMBL" id="CAJHJT010000001">
    <property type="protein sequence ID" value="CAD6992088.1"/>
    <property type="molecule type" value="Genomic_DNA"/>
</dbReference>
<keyword evidence="2" id="KW-1185">Reference proteome</keyword>
<dbReference type="AlphaFoldDB" id="A0A811U137"/>
<evidence type="ECO:0000313" key="2">
    <source>
        <dbReference type="Proteomes" id="UP000606786"/>
    </source>
</evidence>
<protein>
    <submittedName>
        <fullName evidence="1">(Mediterranean fruit fly) hypothetical protein</fullName>
    </submittedName>
</protein>
<organism evidence="1 2">
    <name type="scientific">Ceratitis capitata</name>
    <name type="common">Mediterranean fruit fly</name>
    <name type="synonym">Tephritis capitata</name>
    <dbReference type="NCBI Taxonomy" id="7213"/>
    <lineage>
        <taxon>Eukaryota</taxon>
        <taxon>Metazoa</taxon>
        <taxon>Ecdysozoa</taxon>
        <taxon>Arthropoda</taxon>
        <taxon>Hexapoda</taxon>
        <taxon>Insecta</taxon>
        <taxon>Pterygota</taxon>
        <taxon>Neoptera</taxon>
        <taxon>Endopterygota</taxon>
        <taxon>Diptera</taxon>
        <taxon>Brachycera</taxon>
        <taxon>Muscomorpha</taxon>
        <taxon>Tephritoidea</taxon>
        <taxon>Tephritidae</taxon>
        <taxon>Ceratitis</taxon>
        <taxon>Ceratitis</taxon>
    </lineage>
</organism>
<evidence type="ECO:0000313" key="1">
    <source>
        <dbReference type="EMBL" id="CAD6992088.1"/>
    </source>
</evidence>
<name>A0A811U137_CERCA</name>
<accession>A0A811U137</accession>
<sequence length="71" mass="8466">MNARRRSASVQRPWGSAGVVGIQQRCSYMLWRRRSTGLIFRRTNPFDVVIVLTSLSNRMDSYRELDFRWKE</sequence>